<evidence type="ECO:0000313" key="10">
    <source>
        <dbReference type="EMBL" id="KAJ5095011.1"/>
    </source>
</evidence>
<feature type="domain" description="Major facilitator superfamily (MFS) profile" evidence="9">
    <location>
        <begin position="16"/>
        <end position="456"/>
    </location>
</feature>
<dbReference type="GO" id="GO:0016020">
    <property type="term" value="C:membrane"/>
    <property type="evidence" value="ECO:0007669"/>
    <property type="project" value="UniProtKB-SubCell"/>
</dbReference>
<feature type="transmembrane region" description="Helical" evidence="8">
    <location>
        <begin position="89"/>
        <end position="112"/>
    </location>
</feature>
<evidence type="ECO:0000256" key="1">
    <source>
        <dbReference type="ARBA" id="ARBA00004141"/>
    </source>
</evidence>
<gene>
    <name evidence="10" type="ORF">N7532_007302</name>
</gene>
<dbReference type="InterPro" id="IPR005828">
    <property type="entry name" value="MFS_sugar_transport-like"/>
</dbReference>
<dbReference type="InterPro" id="IPR036259">
    <property type="entry name" value="MFS_trans_sf"/>
</dbReference>
<evidence type="ECO:0000256" key="8">
    <source>
        <dbReference type="SAM" id="Phobius"/>
    </source>
</evidence>
<dbReference type="FunFam" id="1.20.1250.20:FF:000134">
    <property type="entry name" value="MFS sugar transporter protein"/>
    <property type="match status" value="1"/>
</dbReference>
<dbReference type="Proteomes" id="UP001149074">
    <property type="component" value="Unassembled WGS sequence"/>
</dbReference>
<organism evidence="10 11">
    <name type="scientific">Penicillium argentinense</name>
    <dbReference type="NCBI Taxonomy" id="1131581"/>
    <lineage>
        <taxon>Eukaryota</taxon>
        <taxon>Fungi</taxon>
        <taxon>Dikarya</taxon>
        <taxon>Ascomycota</taxon>
        <taxon>Pezizomycotina</taxon>
        <taxon>Eurotiomycetes</taxon>
        <taxon>Eurotiomycetidae</taxon>
        <taxon>Eurotiales</taxon>
        <taxon>Aspergillaceae</taxon>
        <taxon>Penicillium</taxon>
    </lineage>
</organism>
<feature type="transmembrane region" description="Helical" evidence="8">
    <location>
        <begin position="366"/>
        <end position="385"/>
    </location>
</feature>
<feature type="transmembrane region" description="Helical" evidence="8">
    <location>
        <begin position="406"/>
        <end position="426"/>
    </location>
</feature>
<dbReference type="InterPro" id="IPR020846">
    <property type="entry name" value="MFS_dom"/>
</dbReference>
<dbReference type="InterPro" id="IPR005829">
    <property type="entry name" value="Sugar_transporter_CS"/>
</dbReference>
<keyword evidence="6 8" id="KW-0472">Membrane</keyword>
<keyword evidence="5 8" id="KW-1133">Transmembrane helix</keyword>
<proteinExistence type="inferred from homology"/>
<dbReference type="OrthoDB" id="5399138at2759"/>
<keyword evidence="11" id="KW-1185">Reference proteome</keyword>
<dbReference type="NCBIfam" id="TIGR00879">
    <property type="entry name" value="SP"/>
    <property type="match status" value="1"/>
</dbReference>
<comment type="caution">
    <text evidence="10">The sequence shown here is derived from an EMBL/GenBank/DDBJ whole genome shotgun (WGS) entry which is preliminary data.</text>
</comment>
<dbReference type="PANTHER" id="PTHR48022">
    <property type="entry name" value="PLASTIDIC GLUCOSE TRANSPORTER 4"/>
    <property type="match status" value="1"/>
</dbReference>
<evidence type="ECO:0000256" key="4">
    <source>
        <dbReference type="ARBA" id="ARBA00022692"/>
    </source>
</evidence>
<dbReference type="RefSeq" id="XP_056473161.1">
    <property type="nucleotide sequence ID" value="XM_056619795.1"/>
</dbReference>
<feature type="transmembrane region" description="Helical" evidence="8">
    <location>
        <begin position="304"/>
        <end position="325"/>
    </location>
</feature>
<dbReference type="GO" id="GO:0005351">
    <property type="term" value="F:carbohydrate:proton symporter activity"/>
    <property type="evidence" value="ECO:0007669"/>
    <property type="project" value="TreeGrafter"/>
</dbReference>
<dbReference type="EMBL" id="JAPQKI010000006">
    <property type="protein sequence ID" value="KAJ5095011.1"/>
    <property type="molecule type" value="Genomic_DNA"/>
</dbReference>
<evidence type="ECO:0000256" key="7">
    <source>
        <dbReference type="RuleBase" id="RU003346"/>
    </source>
</evidence>
<evidence type="ECO:0000313" key="11">
    <source>
        <dbReference type="Proteomes" id="UP001149074"/>
    </source>
</evidence>
<comment type="subcellular location">
    <subcellularLocation>
        <location evidence="1">Membrane</location>
        <topology evidence="1">Multi-pass membrane protein</topology>
    </subcellularLocation>
</comment>
<evidence type="ECO:0000259" key="9">
    <source>
        <dbReference type="PROSITE" id="PS50850"/>
    </source>
</evidence>
<keyword evidence="4 8" id="KW-0812">Transmembrane</keyword>
<reference evidence="10" key="2">
    <citation type="journal article" date="2023" name="IMA Fungus">
        <title>Comparative genomic study of the Penicillium genus elucidates a diverse pangenome and 15 lateral gene transfer events.</title>
        <authorList>
            <person name="Petersen C."/>
            <person name="Sorensen T."/>
            <person name="Nielsen M.R."/>
            <person name="Sondergaard T.E."/>
            <person name="Sorensen J.L."/>
            <person name="Fitzpatrick D.A."/>
            <person name="Frisvad J.C."/>
            <person name="Nielsen K.L."/>
        </authorList>
    </citation>
    <scope>NUCLEOTIDE SEQUENCE</scope>
    <source>
        <strain evidence="10">IBT 30761</strain>
    </source>
</reference>
<keyword evidence="3 7" id="KW-0813">Transport</keyword>
<feature type="transmembrane region" description="Helical" evidence="8">
    <location>
        <begin position="55"/>
        <end position="77"/>
    </location>
</feature>
<evidence type="ECO:0000256" key="3">
    <source>
        <dbReference type="ARBA" id="ARBA00022448"/>
    </source>
</evidence>
<evidence type="ECO:0000256" key="6">
    <source>
        <dbReference type="ARBA" id="ARBA00023136"/>
    </source>
</evidence>
<sequence>MGLSPYLTKPPPYILACVLCSANGLLFGMDTGVIGPVTDMKDFKAQFGGSQNATIHGLIVSSILIPAALSSFFAGYLADKLGRPKGISIGVFIFGVGAAIEAGATSLGMFVGGRVVEGLGEGLFLGNLVVLICEISPTSTRGPLTTGPQLLITMGLVVGYFTCYGTSNIPSSFSWRAPWIIIASLSMILSVSSFLFLPQSPRWLTLHGRQAEADEVWDKLGVSRAEREKIELQVDVQEVAPDDGGLNENETHKLFEIFQKDVRGRTALAVFLMGVQQLSGIDGVLYYAPLLFQQAGLKSSEASFLASGVSALVIFAVTIPGLLYCDKWGRRHSIIYGGVGLAIIMFLIGGLYAGNAVHASFGAGRWVVIVAIYIFAVIYSLSWAISVKVYSAEIQPQRTRASATTLAHSSNWIFNFLVALVTPVLLAKSNCGAYFLFGGCSVIGAAVAAFYMVETKGRSFNEIEKAFRHRELRKKGIFNVFRRPSEKHSL</sequence>
<dbReference type="PANTHER" id="PTHR48022:SF2">
    <property type="entry name" value="PLASTIDIC GLUCOSE TRANSPORTER 4"/>
    <property type="match status" value="1"/>
</dbReference>
<feature type="transmembrane region" description="Helical" evidence="8">
    <location>
        <begin position="179"/>
        <end position="197"/>
    </location>
</feature>
<dbReference type="InterPro" id="IPR003663">
    <property type="entry name" value="Sugar/inositol_transpt"/>
</dbReference>
<evidence type="ECO:0000256" key="5">
    <source>
        <dbReference type="ARBA" id="ARBA00022989"/>
    </source>
</evidence>
<protein>
    <recommendedName>
        <fullName evidence="9">Major facilitator superfamily (MFS) profile domain-containing protein</fullName>
    </recommendedName>
</protein>
<dbReference type="AlphaFoldDB" id="A0A9W9K766"/>
<dbReference type="GeneID" id="81358774"/>
<dbReference type="PROSITE" id="PS50850">
    <property type="entry name" value="MFS"/>
    <property type="match status" value="1"/>
</dbReference>
<name>A0A9W9K766_9EURO</name>
<feature type="transmembrane region" description="Helical" evidence="8">
    <location>
        <begin position="334"/>
        <end position="354"/>
    </location>
</feature>
<comment type="similarity">
    <text evidence="2 7">Belongs to the major facilitator superfamily. Sugar transporter (TC 2.A.1.1) family.</text>
</comment>
<dbReference type="PROSITE" id="PS00217">
    <property type="entry name" value="SUGAR_TRANSPORT_2"/>
    <property type="match status" value="1"/>
</dbReference>
<dbReference type="InterPro" id="IPR050360">
    <property type="entry name" value="MFS_Sugar_Transporters"/>
</dbReference>
<feature type="transmembrane region" description="Helical" evidence="8">
    <location>
        <begin position="267"/>
        <end position="292"/>
    </location>
</feature>
<dbReference type="PRINTS" id="PR00171">
    <property type="entry name" value="SUGRTRNSPORT"/>
</dbReference>
<feature type="transmembrane region" description="Helical" evidence="8">
    <location>
        <begin position="432"/>
        <end position="453"/>
    </location>
</feature>
<reference evidence="10" key="1">
    <citation type="submission" date="2022-11" db="EMBL/GenBank/DDBJ databases">
        <authorList>
            <person name="Petersen C."/>
        </authorList>
    </citation>
    <scope>NUCLEOTIDE SEQUENCE</scope>
    <source>
        <strain evidence="10">IBT 30761</strain>
    </source>
</reference>
<dbReference type="Pfam" id="PF00083">
    <property type="entry name" value="Sugar_tr"/>
    <property type="match status" value="1"/>
</dbReference>
<accession>A0A9W9K766</accession>
<dbReference type="SUPFAM" id="SSF103473">
    <property type="entry name" value="MFS general substrate transporter"/>
    <property type="match status" value="1"/>
</dbReference>
<dbReference type="Gene3D" id="1.20.1250.20">
    <property type="entry name" value="MFS general substrate transporter like domains"/>
    <property type="match status" value="1"/>
</dbReference>
<feature type="transmembrane region" description="Helical" evidence="8">
    <location>
        <begin position="12"/>
        <end position="35"/>
    </location>
</feature>
<evidence type="ECO:0000256" key="2">
    <source>
        <dbReference type="ARBA" id="ARBA00010992"/>
    </source>
</evidence>